<protein>
    <recommendedName>
        <fullName evidence="4">Secreted protein</fullName>
    </recommendedName>
</protein>
<name>A0A5P2BQB4_STRVZ</name>
<keyword evidence="1" id="KW-0732">Signal</keyword>
<proteinExistence type="predicted"/>
<reference evidence="2 3" key="1">
    <citation type="submission" date="2018-05" db="EMBL/GenBank/DDBJ databases">
        <title>Streptomyces venezuelae.</title>
        <authorList>
            <person name="Kim W."/>
            <person name="Lee N."/>
            <person name="Cho B.-K."/>
        </authorList>
    </citation>
    <scope>NUCLEOTIDE SEQUENCE [LARGE SCALE GENOMIC DNA]</scope>
    <source>
        <strain evidence="2 3">ATCC 14584</strain>
    </source>
</reference>
<accession>A0A5P2BQB4</accession>
<evidence type="ECO:0008006" key="4">
    <source>
        <dbReference type="Google" id="ProtNLM"/>
    </source>
</evidence>
<gene>
    <name evidence="2" type="ORF">DEJ48_03050</name>
</gene>
<dbReference type="RefSeq" id="WP_150214214.1">
    <property type="nucleotide sequence ID" value="NZ_CP029192.1"/>
</dbReference>
<dbReference type="Proteomes" id="UP000322927">
    <property type="component" value="Chromosome"/>
</dbReference>
<evidence type="ECO:0000313" key="3">
    <source>
        <dbReference type="Proteomes" id="UP000322927"/>
    </source>
</evidence>
<feature type="chain" id="PRO_5025033190" description="Secreted protein" evidence="1">
    <location>
        <begin position="23"/>
        <end position="139"/>
    </location>
</feature>
<organism evidence="2 3">
    <name type="scientific">Streptomyces venezuelae</name>
    <dbReference type="NCBI Taxonomy" id="54571"/>
    <lineage>
        <taxon>Bacteria</taxon>
        <taxon>Bacillati</taxon>
        <taxon>Actinomycetota</taxon>
        <taxon>Actinomycetes</taxon>
        <taxon>Kitasatosporales</taxon>
        <taxon>Streptomycetaceae</taxon>
        <taxon>Streptomyces</taxon>
    </lineage>
</organism>
<sequence>MRQVPSLLFVLYVACAVCKAHIAHLEFTPPGAHPVSMPRWDARRRSAYAASRNPSLWWFTVESEAYANGAGENVSAEDADRYRRAFRYPRTFARVHTAGLKGDAGFCAQCDVPYCGRHWRHQETATGEGTTLCPLGHRR</sequence>
<dbReference type="AlphaFoldDB" id="A0A5P2BQB4"/>
<evidence type="ECO:0000256" key="1">
    <source>
        <dbReference type="SAM" id="SignalP"/>
    </source>
</evidence>
<evidence type="ECO:0000313" key="2">
    <source>
        <dbReference type="EMBL" id="QES32513.1"/>
    </source>
</evidence>
<feature type="signal peptide" evidence="1">
    <location>
        <begin position="1"/>
        <end position="22"/>
    </location>
</feature>
<dbReference type="EMBL" id="CP029192">
    <property type="protein sequence ID" value="QES32513.1"/>
    <property type="molecule type" value="Genomic_DNA"/>
</dbReference>
<dbReference type="OrthoDB" id="4223437at2"/>